<dbReference type="InterPro" id="IPR045851">
    <property type="entry name" value="AMP-bd_C_sf"/>
</dbReference>
<dbReference type="AlphaFoldDB" id="A0A845SLH2"/>
<dbReference type="RefSeq" id="WP_162366134.1">
    <property type="nucleotide sequence ID" value="NZ_WUBS01000007.1"/>
</dbReference>
<dbReference type="Pfam" id="PF00501">
    <property type="entry name" value="AMP-binding"/>
    <property type="match status" value="1"/>
</dbReference>
<feature type="domain" description="AMP-binding enzyme C-terminal" evidence="2">
    <location>
        <begin position="410"/>
        <end position="485"/>
    </location>
</feature>
<dbReference type="Pfam" id="PF13193">
    <property type="entry name" value="AMP-binding_C"/>
    <property type="match status" value="1"/>
</dbReference>
<name>A0A845SLH2_9GAMM</name>
<reference evidence="3 4" key="1">
    <citation type="submission" date="2019-12" db="EMBL/GenBank/DDBJ databases">
        <authorList>
            <person name="Lee S.D."/>
        </authorList>
    </citation>
    <scope>NUCLEOTIDE SEQUENCE [LARGE SCALE GENOMIC DNA]</scope>
    <source>
        <strain evidence="3 4">SAP-6</strain>
    </source>
</reference>
<sequence length="516" mass="55779">MTQTTNLGATIDTRQPGGQIAFIAPREGEAVQEITFGELGARADAIGRALLARGYRTGERVAILGRNSIDYVASLLGILRAGLVAVPINFKFPVETLDNILRDSGARLLLGDGDQLSRPQNDLPRVVFNSPAADGLAAFMDPGELSPFAAGPDALALLLYTSGSTGMPKGVRLTHASHAWVVRTRLENHELEGERVLIAAPLYHMNALALALLTLASHVATVLLPQFNARDYINAITRYRCSWLTAVPPMIAMMLREKALLAQSDLTCVRVVRMGSAPVTDSLFQQIGQLLPKARIINAYGTTEGGPVVFAPHPDGIPTPRLAAGAAHPQVSLRLRDPAGHEAARGILELKSPGLMQGYHQRPDLRPPFTDDGYYITGDVFERDHQGFYTFIGRLDDMFVSGAENIYPSEVEHLIERHPAVQQACVVPVADEIKGTKPVAFVILRPGRQASAGELKAFTLSHGAAYLHPRHIWLVDGFPLAGTNKIDRRALLLEAGRRIHQDSASPQANPGAQHGI</sequence>
<organism evidence="3 4">
    <name type="scientific">Acerihabitans arboris</name>
    <dbReference type="NCBI Taxonomy" id="2691583"/>
    <lineage>
        <taxon>Bacteria</taxon>
        <taxon>Pseudomonadati</taxon>
        <taxon>Pseudomonadota</taxon>
        <taxon>Gammaproteobacteria</taxon>
        <taxon>Enterobacterales</taxon>
        <taxon>Pectobacteriaceae</taxon>
        <taxon>Acerihabitans</taxon>
    </lineage>
</organism>
<dbReference type="EMBL" id="WUBS01000007">
    <property type="protein sequence ID" value="NDL63418.1"/>
    <property type="molecule type" value="Genomic_DNA"/>
</dbReference>
<accession>A0A845SLH2</accession>
<feature type="domain" description="AMP-dependent synthetase/ligase" evidence="1">
    <location>
        <begin position="15"/>
        <end position="360"/>
    </location>
</feature>
<dbReference type="InterPro" id="IPR042099">
    <property type="entry name" value="ANL_N_sf"/>
</dbReference>
<evidence type="ECO:0000313" key="4">
    <source>
        <dbReference type="Proteomes" id="UP000461443"/>
    </source>
</evidence>
<dbReference type="Gene3D" id="3.30.300.30">
    <property type="match status" value="1"/>
</dbReference>
<dbReference type="Gene3D" id="3.40.50.12780">
    <property type="entry name" value="N-terminal domain of ligase-like"/>
    <property type="match status" value="1"/>
</dbReference>
<evidence type="ECO:0000259" key="1">
    <source>
        <dbReference type="Pfam" id="PF00501"/>
    </source>
</evidence>
<proteinExistence type="predicted"/>
<gene>
    <name evidence="3" type="ORF">GRH90_11755</name>
</gene>
<dbReference type="InterPro" id="IPR020845">
    <property type="entry name" value="AMP-binding_CS"/>
</dbReference>
<dbReference type="GO" id="GO:0016878">
    <property type="term" value="F:acid-thiol ligase activity"/>
    <property type="evidence" value="ECO:0007669"/>
    <property type="project" value="UniProtKB-ARBA"/>
</dbReference>
<comment type="caution">
    <text evidence="3">The sequence shown here is derived from an EMBL/GenBank/DDBJ whole genome shotgun (WGS) entry which is preliminary data.</text>
</comment>
<reference evidence="3 4" key="2">
    <citation type="submission" date="2020-02" db="EMBL/GenBank/DDBJ databases">
        <title>The new genus of Enterobacteriales.</title>
        <authorList>
            <person name="Kim I.S."/>
        </authorList>
    </citation>
    <scope>NUCLEOTIDE SEQUENCE [LARGE SCALE GENOMIC DNA]</scope>
    <source>
        <strain evidence="3 4">SAP-6</strain>
    </source>
</reference>
<evidence type="ECO:0000259" key="2">
    <source>
        <dbReference type="Pfam" id="PF13193"/>
    </source>
</evidence>
<dbReference type="InterPro" id="IPR025110">
    <property type="entry name" value="AMP-bd_C"/>
</dbReference>
<keyword evidence="4" id="KW-1185">Reference proteome</keyword>
<protein>
    <submittedName>
        <fullName evidence="3">AMP-binding protein</fullName>
    </submittedName>
</protein>
<dbReference type="PROSITE" id="PS00455">
    <property type="entry name" value="AMP_BINDING"/>
    <property type="match status" value="1"/>
</dbReference>
<dbReference type="Proteomes" id="UP000461443">
    <property type="component" value="Unassembled WGS sequence"/>
</dbReference>
<dbReference type="SUPFAM" id="SSF56801">
    <property type="entry name" value="Acetyl-CoA synthetase-like"/>
    <property type="match status" value="1"/>
</dbReference>
<dbReference type="InterPro" id="IPR050237">
    <property type="entry name" value="ATP-dep_AMP-bd_enzyme"/>
</dbReference>
<dbReference type="PANTHER" id="PTHR43767:SF1">
    <property type="entry name" value="NONRIBOSOMAL PEPTIDE SYNTHASE PES1 (EUROFUNG)-RELATED"/>
    <property type="match status" value="1"/>
</dbReference>
<dbReference type="InterPro" id="IPR000873">
    <property type="entry name" value="AMP-dep_synth/lig_dom"/>
</dbReference>
<dbReference type="PANTHER" id="PTHR43767">
    <property type="entry name" value="LONG-CHAIN-FATTY-ACID--COA LIGASE"/>
    <property type="match status" value="1"/>
</dbReference>
<evidence type="ECO:0000313" key="3">
    <source>
        <dbReference type="EMBL" id="NDL63418.1"/>
    </source>
</evidence>